<dbReference type="Proteomes" id="UP000469558">
    <property type="component" value="Unassembled WGS sequence"/>
</dbReference>
<keyword evidence="1" id="KW-0862">Zinc</keyword>
<dbReference type="InterPro" id="IPR013087">
    <property type="entry name" value="Znf_C2H2_type"/>
</dbReference>
<feature type="region of interest" description="Disordered" evidence="2">
    <location>
        <begin position="1"/>
        <end position="38"/>
    </location>
</feature>
<dbReference type="PROSITE" id="PS50157">
    <property type="entry name" value="ZINC_FINGER_C2H2_2"/>
    <property type="match status" value="1"/>
</dbReference>
<feature type="compositionally biased region" description="Polar residues" evidence="2">
    <location>
        <begin position="506"/>
        <end position="529"/>
    </location>
</feature>
<feature type="region of interest" description="Disordered" evidence="2">
    <location>
        <begin position="501"/>
        <end position="529"/>
    </location>
</feature>
<evidence type="ECO:0000313" key="4">
    <source>
        <dbReference type="EMBL" id="TVY83104.1"/>
    </source>
</evidence>
<dbReference type="PROSITE" id="PS00028">
    <property type="entry name" value="ZINC_FINGER_C2H2_1"/>
    <property type="match status" value="2"/>
</dbReference>
<evidence type="ECO:0000259" key="3">
    <source>
        <dbReference type="PROSITE" id="PS50157"/>
    </source>
</evidence>
<evidence type="ECO:0000256" key="2">
    <source>
        <dbReference type="SAM" id="MobiDB-lite"/>
    </source>
</evidence>
<proteinExistence type="predicted"/>
<dbReference type="AlphaFoldDB" id="A0A8T9CH77"/>
<reference evidence="4 5" key="1">
    <citation type="submission" date="2018-05" db="EMBL/GenBank/DDBJ databases">
        <title>Genome sequencing and assembly of the regulated plant pathogen Lachnellula willkommii and related sister species for the development of diagnostic species identification markers.</title>
        <authorList>
            <person name="Giroux E."/>
            <person name="Bilodeau G."/>
        </authorList>
    </citation>
    <scope>NUCLEOTIDE SEQUENCE [LARGE SCALE GENOMIC DNA]</scope>
    <source>
        <strain evidence="4 5">CBS 268.59</strain>
    </source>
</reference>
<dbReference type="PANTHER" id="PTHR35391:SF3">
    <property type="entry name" value="FINGER DOMAIN PROTEIN, PUTATIVE (AFU_ORTHOLOGUE AFUA_8G04300)-RELATED"/>
    <property type="match status" value="1"/>
</dbReference>
<feature type="region of interest" description="Disordered" evidence="2">
    <location>
        <begin position="392"/>
        <end position="414"/>
    </location>
</feature>
<feature type="region of interest" description="Disordered" evidence="2">
    <location>
        <begin position="432"/>
        <end position="465"/>
    </location>
</feature>
<feature type="compositionally biased region" description="Polar residues" evidence="2">
    <location>
        <begin position="398"/>
        <end position="407"/>
    </location>
</feature>
<feature type="compositionally biased region" description="Low complexity" evidence="2">
    <location>
        <begin position="15"/>
        <end position="26"/>
    </location>
</feature>
<dbReference type="SUPFAM" id="SSF57667">
    <property type="entry name" value="beta-beta-alpha zinc fingers"/>
    <property type="match status" value="1"/>
</dbReference>
<protein>
    <recommendedName>
        <fullName evidence="3">C2H2-type domain-containing protein</fullName>
    </recommendedName>
</protein>
<dbReference type="PANTHER" id="PTHR35391">
    <property type="entry name" value="C2H2-TYPE DOMAIN-CONTAINING PROTEIN-RELATED"/>
    <property type="match status" value="1"/>
</dbReference>
<dbReference type="Gene3D" id="3.30.160.60">
    <property type="entry name" value="Classic Zinc Finger"/>
    <property type="match status" value="2"/>
</dbReference>
<feature type="compositionally biased region" description="Polar residues" evidence="2">
    <location>
        <begin position="444"/>
        <end position="454"/>
    </location>
</feature>
<dbReference type="EMBL" id="QGMK01000232">
    <property type="protein sequence ID" value="TVY83104.1"/>
    <property type="molecule type" value="Genomic_DNA"/>
</dbReference>
<feature type="region of interest" description="Disordered" evidence="2">
    <location>
        <begin position="355"/>
        <end position="376"/>
    </location>
</feature>
<comment type="caution">
    <text evidence="4">The sequence shown here is derived from an EMBL/GenBank/DDBJ whole genome shotgun (WGS) entry which is preliminary data.</text>
</comment>
<feature type="region of interest" description="Disordered" evidence="2">
    <location>
        <begin position="208"/>
        <end position="238"/>
    </location>
</feature>
<feature type="compositionally biased region" description="Low complexity" evidence="2">
    <location>
        <begin position="362"/>
        <end position="375"/>
    </location>
</feature>
<dbReference type="GO" id="GO:0008270">
    <property type="term" value="F:zinc ion binding"/>
    <property type="evidence" value="ECO:0007669"/>
    <property type="project" value="UniProtKB-KW"/>
</dbReference>
<accession>A0A8T9CH77</accession>
<feature type="compositionally biased region" description="Basic and acidic residues" evidence="2">
    <location>
        <begin position="752"/>
        <end position="774"/>
    </location>
</feature>
<feature type="domain" description="C2H2-type" evidence="3">
    <location>
        <begin position="618"/>
        <end position="648"/>
    </location>
</feature>
<sequence>MVVFSQYFPHHGPTSSSDSGQLYGSSREMGPPPLEFPPQPVEIDVDLNSHRTLPSPSTSGSTAWDPILQPHGFGDGPYGSSNMARIQQLPLDNQARGVTAQDPLYQWYTGNDGPWTPKVIPEVSEEKIQIRHIGNRNPVSYGSHYRHPNHSETGSVHFSVAPSDSGYGTRQSVGNTSVFSADVAERDQDCQSIVGHIENFQPFQGYSDVAQRQQQQDPRTHESWTSAPNSTGPNSPAGLMCPTCQKPVKTQSELKKHDLRHTKPFKCPVRGCLRTEGFSTTNDLDRHTRNEDFEEMLHRAEFNEKPTLEIDQDILFSQRSFQDHPRAAGPSVPESLIDFRRPELDWNKRLYPDVLSPPENPTAPMAPMSPMAPMAPKVPQLDKFEAKTVPPVERSLGSEASHSSTVQPLALLRPPTGVSDHKFTLESVLAPASSTDSAIEINDDTSTNATSQSKPQDKATRQNDVSAADAALTEVIRTALSGACIPDLSNDHVHTQELKRNCLPNGKSTTGSSWHSGPNAAITSRGRTTSHINLLDSPSPGGEIDEAHAQKTAAQLLKTLQEAGYTLRRDRSPSPKIQNLGSVASNKSENQVTCLKCRKFKGRPCELKKHMKRHERPYGCTFLTCNKTFGSKNDWKRHENSQHFQLETWRCDEERPEGGDCAKVCYRKQTFQEHLSKEHHITDEEGVKNKLEGCRIGRNCQARFWCGFCTKLVELKKKGLDAWTERFDHIDDHFMGRRGLTKQGIQDWIPVDSDKPKGDVQSDVPTGKEGHESGSDPSVSGSLGGTSPDSTGAPGGSSTDAVVADLPGSPKRKHSSGDENSRPQKQPRTANLETTIYCCHCGVAHNPKFNQSCTNCSDSHNFCQYCKHEITKT</sequence>
<evidence type="ECO:0000256" key="1">
    <source>
        <dbReference type="PROSITE-ProRule" id="PRU00042"/>
    </source>
</evidence>
<feature type="compositionally biased region" description="Polar residues" evidence="2">
    <location>
        <begin position="775"/>
        <end position="800"/>
    </location>
</feature>
<name>A0A8T9CH77_9HELO</name>
<dbReference type="OrthoDB" id="6077919at2759"/>
<keyword evidence="5" id="KW-1185">Reference proteome</keyword>
<feature type="compositionally biased region" description="Polar residues" evidence="2">
    <location>
        <begin position="210"/>
        <end position="234"/>
    </location>
</feature>
<gene>
    <name evidence="4" type="ORF">LSUE1_G002827</name>
</gene>
<evidence type="ECO:0000313" key="5">
    <source>
        <dbReference type="Proteomes" id="UP000469558"/>
    </source>
</evidence>
<feature type="region of interest" description="Disordered" evidence="2">
    <location>
        <begin position="748"/>
        <end position="828"/>
    </location>
</feature>
<dbReference type="SMART" id="SM00355">
    <property type="entry name" value="ZnF_C2H2"/>
    <property type="match status" value="5"/>
</dbReference>
<keyword evidence="1" id="KW-0479">Metal-binding</keyword>
<keyword evidence="1" id="KW-0863">Zinc-finger</keyword>
<organism evidence="4 5">
    <name type="scientific">Lachnellula suecica</name>
    <dbReference type="NCBI Taxonomy" id="602035"/>
    <lineage>
        <taxon>Eukaryota</taxon>
        <taxon>Fungi</taxon>
        <taxon>Dikarya</taxon>
        <taxon>Ascomycota</taxon>
        <taxon>Pezizomycotina</taxon>
        <taxon>Leotiomycetes</taxon>
        <taxon>Helotiales</taxon>
        <taxon>Lachnaceae</taxon>
        <taxon>Lachnellula</taxon>
    </lineage>
</organism>
<dbReference type="InterPro" id="IPR036236">
    <property type="entry name" value="Znf_C2H2_sf"/>
</dbReference>